<accession>A0ABN6E0W8</accession>
<dbReference type="Gene3D" id="1.20.120.520">
    <property type="entry name" value="nmb1532 protein domain like"/>
    <property type="match status" value="1"/>
</dbReference>
<dbReference type="CDD" id="cd12108">
    <property type="entry name" value="Hr-like"/>
    <property type="match status" value="1"/>
</dbReference>
<dbReference type="InterPro" id="IPR012312">
    <property type="entry name" value="Hemerythrin-like"/>
</dbReference>
<feature type="domain" description="Hemerythrin-like" evidence="1">
    <location>
        <begin position="6"/>
        <end position="141"/>
    </location>
</feature>
<sequence>MKTDVTKVMVEEHQLILRMIALLESNTALMEEGKFRDWQFFLDGVDFIRHYADRFHHAKEEDVLFKALVKNGMPEQNSPVAAMLMAHDQGRAHVRAIEEAAQKALDGESGQLGVIAENARGYAALLRDHIDKEDNILYPLAEKVLPEEMRPAMVEAYARAEAAAPADFTERYRKLVEKYEARLAA</sequence>
<keyword evidence="3" id="KW-1185">Reference proteome</keyword>
<name>A0ABN6E0W8_9BACT</name>
<dbReference type="Pfam" id="PF01814">
    <property type="entry name" value="Hemerythrin"/>
    <property type="match status" value="1"/>
</dbReference>
<evidence type="ECO:0000259" key="1">
    <source>
        <dbReference type="Pfam" id="PF01814"/>
    </source>
</evidence>
<dbReference type="EMBL" id="AP024355">
    <property type="protein sequence ID" value="BCR05970.1"/>
    <property type="molecule type" value="Genomic_DNA"/>
</dbReference>
<reference evidence="2 3" key="2">
    <citation type="journal article" date="2021" name="Int. J. Syst. Evol. Microbiol.">
        <title>Isolation and Polyphasic Characterization of Desulfuromonas versatilis sp. Nov., an Electrogenic Bacteria Capable of Versatile Metabolism Isolated from a Graphene Oxide-Reducing Enrichment Culture.</title>
        <authorList>
            <person name="Xie L."/>
            <person name="Yoshida N."/>
            <person name="Ishii S."/>
            <person name="Meng L."/>
        </authorList>
    </citation>
    <scope>NUCLEOTIDE SEQUENCE [LARGE SCALE GENOMIC DNA]</scope>
    <source>
        <strain evidence="2 3">NIT-T3</strain>
    </source>
</reference>
<dbReference type="PANTHER" id="PTHR39966">
    <property type="entry name" value="BLL2471 PROTEIN-RELATED"/>
    <property type="match status" value="1"/>
</dbReference>
<evidence type="ECO:0000313" key="3">
    <source>
        <dbReference type="Proteomes" id="UP001319827"/>
    </source>
</evidence>
<evidence type="ECO:0000313" key="2">
    <source>
        <dbReference type="EMBL" id="BCR05970.1"/>
    </source>
</evidence>
<dbReference type="RefSeq" id="WP_221249358.1">
    <property type="nucleotide sequence ID" value="NZ_AP024355.1"/>
</dbReference>
<dbReference type="Proteomes" id="UP001319827">
    <property type="component" value="Chromosome"/>
</dbReference>
<proteinExistence type="predicted"/>
<gene>
    <name evidence="2" type="ORF">DESUT3_30390</name>
</gene>
<dbReference type="PANTHER" id="PTHR39966:SF1">
    <property type="entry name" value="HEMERYTHRIN-LIKE DOMAIN-CONTAINING PROTEIN"/>
    <property type="match status" value="1"/>
</dbReference>
<reference evidence="2 3" key="1">
    <citation type="journal article" date="2016" name="C (Basel)">
        <title>Selective Growth of and Electricity Production by Marine Exoelectrogenic Bacteria in Self-Aggregated Hydrogel of Microbially Reduced Graphene Oxide.</title>
        <authorList>
            <person name="Yoshida N."/>
            <person name="Goto Y."/>
            <person name="Miyata Y."/>
        </authorList>
    </citation>
    <scope>NUCLEOTIDE SEQUENCE [LARGE SCALE GENOMIC DNA]</scope>
    <source>
        <strain evidence="2 3">NIT-T3</strain>
    </source>
</reference>
<protein>
    <submittedName>
        <fullName evidence="2">Cation-binding protein</fullName>
    </submittedName>
</protein>
<organism evidence="2 3">
    <name type="scientific">Desulfuromonas versatilis</name>
    <dbReference type="NCBI Taxonomy" id="2802975"/>
    <lineage>
        <taxon>Bacteria</taxon>
        <taxon>Pseudomonadati</taxon>
        <taxon>Thermodesulfobacteriota</taxon>
        <taxon>Desulfuromonadia</taxon>
        <taxon>Desulfuromonadales</taxon>
        <taxon>Desulfuromonadaceae</taxon>
        <taxon>Desulfuromonas</taxon>
    </lineage>
</organism>